<dbReference type="PANTHER" id="PTHR14742">
    <property type="entry name" value="RIBONUCLEASE P SUBUNIT P21"/>
    <property type="match status" value="1"/>
</dbReference>
<keyword evidence="3" id="KW-0862">Zinc</keyword>
<evidence type="ECO:0000256" key="5">
    <source>
        <dbReference type="SAM" id="MobiDB-lite"/>
    </source>
</evidence>
<keyword evidence="7" id="KW-1185">Reference proteome</keyword>
<dbReference type="InterPro" id="IPR007175">
    <property type="entry name" value="Rpr2/Snm1/Rpp21"/>
</dbReference>
<reference evidence="6" key="1">
    <citation type="submission" date="2023-04" db="EMBL/GenBank/DDBJ databases">
        <title>Candida boidinii NBRC 10035.</title>
        <authorList>
            <person name="Ichikawa N."/>
            <person name="Sato H."/>
            <person name="Tonouchi N."/>
        </authorList>
    </citation>
    <scope>NUCLEOTIDE SEQUENCE</scope>
    <source>
        <strain evidence="6">NBRC 10035</strain>
    </source>
</reference>
<dbReference type="Gene3D" id="6.20.50.20">
    <property type="match status" value="1"/>
</dbReference>
<feature type="compositionally biased region" description="Polar residues" evidence="5">
    <location>
        <begin position="1"/>
        <end position="16"/>
    </location>
</feature>
<comment type="similarity">
    <text evidence="4">Belongs to the eukaryotic/archaeal RNase P protein component 4 family.</text>
</comment>
<evidence type="ECO:0000256" key="4">
    <source>
        <dbReference type="ARBA" id="ARBA00038402"/>
    </source>
</evidence>
<proteinExistence type="inferred from homology"/>
<evidence type="ECO:0000256" key="3">
    <source>
        <dbReference type="ARBA" id="ARBA00022833"/>
    </source>
</evidence>
<gene>
    <name evidence="6" type="ORF">Cboi02_000025100</name>
</gene>
<dbReference type="EMBL" id="BSXN01000044">
    <property type="protein sequence ID" value="GME66810.1"/>
    <property type="molecule type" value="Genomic_DNA"/>
</dbReference>
<dbReference type="AlphaFoldDB" id="A0A9W6WD89"/>
<evidence type="ECO:0000313" key="7">
    <source>
        <dbReference type="Proteomes" id="UP001165120"/>
    </source>
</evidence>
<evidence type="ECO:0000313" key="6">
    <source>
        <dbReference type="EMBL" id="GME66810.1"/>
    </source>
</evidence>
<evidence type="ECO:0000256" key="2">
    <source>
        <dbReference type="ARBA" id="ARBA00022723"/>
    </source>
</evidence>
<dbReference type="GO" id="GO:0008033">
    <property type="term" value="P:tRNA processing"/>
    <property type="evidence" value="ECO:0007669"/>
    <property type="project" value="UniProtKB-KW"/>
</dbReference>
<organism evidence="6 7">
    <name type="scientific">Candida boidinii</name>
    <name type="common">Yeast</name>
    <dbReference type="NCBI Taxonomy" id="5477"/>
    <lineage>
        <taxon>Eukaryota</taxon>
        <taxon>Fungi</taxon>
        <taxon>Dikarya</taxon>
        <taxon>Ascomycota</taxon>
        <taxon>Saccharomycotina</taxon>
        <taxon>Pichiomycetes</taxon>
        <taxon>Pichiales</taxon>
        <taxon>Pichiaceae</taxon>
        <taxon>Ogataea</taxon>
        <taxon>Ogataea/Candida clade</taxon>
    </lineage>
</organism>
<feature type="compositionally biased region" description="Basic and acidic residues" evidence="5">
    <location>
        <begin position="36"/>
        <end position="54"/>
    </location>
</feature>
<accession>A0A9W6WD89</accession>
<comment type="caution">
    <text evidence="6">The sequence shown here is derived from an EMBL/GenBank/DDBJ whole genome shotgun (WGS) entry which is preliminary data.</text>
</comment>
<name>A0A9W6WD89_CANBO</name>
<keyword evidence="2" id="KW-0479">Metal-binding</keyword>
<dbReference type="PANTHER" id="PTHR14742:SF0">
    <property type="entry name" value="RIBONUCLEASE P PROTEIN SUBUNIT P21"/>
    <property type="match status" value="1"/>
</dbReference>
<feature type="region of interest" description="Disordered" evidence="5">
    <location>
        <begin position="1"/>
        <end position="89"/>
    </location>
</feature>
<protein>
    <submittedName>
        <fullName evidence="6">Unnamed protein product</fullName>
    </submittedName>
</protein>
<dbReference type="Proteomes" id="UP001165120">
    <property type="component" value="Unassembled WGS sequence"/>
</dbReference>
<dbReference type="GO" id="GO:0005655">
    <property type="term" value="C:nucleolar ribonuclease P complex"/>
    <property type="evidence" value="ECO:0007669"/>
    <property type="project" value="TreeGrafter"/>
</dbReference>
<keyword evidence="1" id="KW-0819">tRNA processing</keyword>
<feature type="compositionally biased region" description="Low complexity" evidence="5">
    <location>
        <begin position="24"/>
        <end position="34"/>
    </location>
</feature>
<dbReference type="GO" id="GO:0046872">
    <property type="term" value="F:metal ion binding"/>
    <property type="evidence" value="ECO:0007669"/>
    <property type="project" value="UniProtKB-KW"/>
</dbReference>
<dbReference type="Pfam" id="PF04032">
    <property type="entry name" value="Rpr2"/>
    <property type="match status" value="1"/>
</dbReference>
<evidence type="ECO:0000256" key="1">
    <source>
        <dbReference type="ARBA" id="ARBA00022694"/>
    </source>
</evidence>
<sequence>MSSLPHMQAVLTSPGTKNFREESNINSPLPSNLNKQVEKGQRDTKDLPTLKEDVPAPEQHLKKKSNIKSSKSTKEPKSPKPPKSVPRIEHYERLSYLYQLGTMTGLQSQLEEGKKDCENTGGEEKGRTECFDILSRVYLKGMSNVSKKTVLKLSPNIKRTICKKCQRSLIVPGTNHSNVRMINNSKKQNPENDILEILCSCGKVKRFPVGRNPNHVLFSEKEEVLFSVNNSNN</sequence>